<sequence length="160" mass="17998">MAETPSKRHREETLALEDCEDSKRQKSYTHILSILEDEEDEPNQDLSAIFTSLQQELSCDSNNFDPSLSVTAEADPDHQTTVPATSECSPSSHGEEDDKERVIRHLLEASDDELGIPHKVDGGDDDINGRDLAFALCDGFWEFEDETANYYALLQSELFM</sequence>
<name>A0ABC8TVU1_9AQUA</name>
<comment type="caution">
    <text evidence="2">The sequence shown here is derived from an EMBL/GenBank/DDBJ whole genome shotgun (WGS) entry which is preliminary data.</text>
</comment>
<proteinExistence type="predicted"/>
<dbReference type="EMBL" id="CAUOFW020005946">
    <property type="protein sequence ID" value="CAK9172182.1"/>
    <property type="molecule type" value="Genomic_DNA"/>
</dbReference>
<reference evidence="2 3" key="1">
    <citation type="submission" date="2024-02" db="EMBL/GenBank/DDBJ databases">
        <authorList>
            <person name="Vignale AGUSTIN F."/>
            <person name="Sosa J E."/>
            <person name="Modenutti C."/>
        </authorList>
    </citation>
    <scope>NUCLEOTIDE SEQUENCE [LARGE SCALE GENOMIC DNA]</scope>
</reference>
<evidence type="ECO:0000313" key="2">
    <source>
        <dbReference type="EMBL" id="CAK9172182.1"/>
    </source>
</evidence>
<protein>
    <submittedName>
        <fullName evidence="2">Uncharacterized protein</fullName>
    </submittedName>
</protein>
<feature type="region of interest" description="Disordered" evidence="1">
    <location>
        <begin position="61"/>
        <end position="99"/>
    </location>
</feature>
<dbReference type="PANTHER" id="PTHR34539">
    <property type="entry name" value="T6J4.11 PROTEIN"/>
    <property type="match status" value="1"/>
</dbReference>
<organism evidence="2 3">
    <name type="scientific">Ilex paraguariensis</name>
    <name type="common">yerba mate</name>
    <dbReference type="NCBI Taxonomy" id="185542"/>
    <lineage>
        <taxon>Eukaryota</taxon>
        <taxon>Viridiplantae</taxon>
        <taxon>Streptophyta</taxon>
        <taxon>Embryophyta</taxon>
        <taxon>Tracheophyta</taxon>
        <taxon>Spermatophyta</taxon>
        <taxon>Magnoliopsida</taxon>
        <taxon>eudicotyledons</taxon>
        <taxon>Gunneridae</taxon>
        <taxon>Pentapetalae</taxon>
        <taxon>asterids</taxon>
        <taxon>campanulids</taxon>
        <taxon>Aquifoliales</taxon>
        <taxon>Aquifoliaceae</taxon>
        <taxon>Ilex</taxon>
    </lineage>
</organism>
<gene>
    <name evidence="2" type="ORF">ILEXP_LOCUS41829</name>
</gene>
<dbReference type="PANTHER" id="PTHR34539:SF3">
    <property type="entry name" value="NAC DOMAIN-CONTAINING PROTEIN"/>
    <property type="match status" value="1"/>
</dbReference>
<feature type="region of interest" description="Disordered" evidence="1">
    <location>
        <begin position="1"/>
        <end position="22"/>
    </location>
</feature>
<feature type="compositionally biased region" description="Basic and acidic residues" evidence="1">
    <location>
        <begin position="1"/>
        <end position="13"/>
    </location>
</feature>
<keyword evidence="3" id="KW-1185">Reference proteome</keyword>
<dbReference type="Proteomes" id="UP001642360">
    <property type="component" value="Unassembled WGS sequence"/>
</dbReference>
<feature type="compositionally biased region" description="Polar residues" evidence="1">
    <location>
        <begin position="79"/>
        <end position="92"/>
    </location>
</feature>
<feature type="compositionally biased region" description="Polar residues" evidence="1">
    <location>
        <begin position="61"/>
        <end position="70"/>
    </location>
</feature>
<evidence type="ECO:0000313" key="3">
    <source>
        <dbReference type="Proteomes" id="UP001642360"/>
    </source>
</evidence>
<dbReference type="AlphaFoldDB" id="A0ABC8TVU1"/>
<accession>A0ABC8TVU1</accession>
<evidence type="ECO:0000256" key="1">
    <source>
        <dbReference type="SAM" id="MobiDB-lite"/>
    </source>
</evidence>